<dbReference type="Proteomes" id="UP000233837">
    <property type="component" value="Unassembled WGS sequence"/>
</dbReference>
<dbReference type="AlphaFoldDB" id="A0A2I0WA28"/>
<dbReference type="EMBL" id="KZ502819">
    <property type="protein sequence ID" value="PKU72513.1"/>
    <property type="molecule type" value="Genomic_DNA"/>
</dbReference>
<reference evidence="1 2" key="1">
    <citation type="journal article" date="2016" name="Sci. Rep.">
        <title>The Dendrobium catenatum Lindl. genome sequence provides insights into polysaccharide synthase, floral development and adaptive evolution.</title>
        <authorList>
            <person name="Zhang G.Q."/>
            <person name="Xu Q."/>
            <person name="Bian C."/>
            <person name="Tsai W.C."/>
            <person name="Yeh C.M."/>
            <person name="Liu K.W."/>
            <person name="Yoshida K."/>
            <person name="Zhang L.S."/>
            <person name="Chang S.B."/>
            <person name="Chen F."/>
            <person name="Shi Y."/>
            <person name="Su Y.Y."/>
            <person name="Zhang Y.Q."/>
            <person name="Chen L.J."/>
            <person name="Yin Y."/>
            <person name="Lin M."/>
            <person name="Huang H."/>
            <person name="Deng H."/>
            <person name="Wang Z.W."/>
            <person name="Zhu S.L."/>
            <person name="Zhao X."/>
            <person name="Deng C."/>
            <person name="Niu S.C."/>
            <person name="Huang J."/>
            <person name="Wang M."/>
            <person name="Liu G.H."/>
            <person name="Yang H.J."/>
            <person name="Xiao X.J."/>
            <person name="Hsiao Y.Y."/>
            <person name="Wu W.L."/>
            <person name="Chen Y.Y."/>
            <person name="Mitsuda N."/>
            <person name="Ohme-Takagi M."/>
            <person name="Luo Y.B."/>
            <person name="Van de Peer Y."/>
            <person name="Liu Z.J."/>
        </authorList>
    </citation>
    <scope>NUCLEOTIDE SEQUENCE [LARGE SCALE GENOMIC DNA]</scope>
    <source>
        <tissue evidence="1">The whole plant</tissue>
    </source>
</reference>
<evidence type="ECO:0000313" key="1">
    <source>
        <dbReference type="EMBL" id="PKU72513.1"/>
    </source>
</evidence>
<protein>
    <submittedName>
        <fullName evidence="1">Uncharacterized protein</fullName>
    </submittedName>
</protein>
<organism evidence="1 2">
    <name type="scientific">Dendrobium catenatum</name>
    <dbReference type="NCBI Taxonomy" id="906689"/>
    <lineage>
        <taxon>Eukaryota</taxon>
        <taxon>Viridiplantae</taxon>
        <taxon>Streptophyta</taxon>
        <taxon>Embryophyta</taxon>
        <taxon>Tracheophyta</taxon>
        <taxon>Spermatophyta</taxon>
        <taxon>Magnoliopsida</taxon>
        <taxon>Liliopsida</taxon>
        <taxon>Asparagales</taxon>
        <taxon>Orchidaceae</taxon>
        <taxon>Epidendroideae</taxon>
        <taxon>Malaxideae</taxon>
        <taxon>Dendrobiinae</taxon>
        <taxon>Dendrobium</taxon>
    </lineage>
</organism>
<reference evidence="1 2" key="2">
    <citation type="journal article" date="2017" name="Nature">
        <title>The Apostasia genome and the evolution of orchids.</title>
        <authorList>
            <person name="Zhang G.Q."/>
            <person name="Liu K.W."/>
            <person name="Li Z."/>
            <person name="Lohaus R."/>
            <person name="Hsiao Y.Y."/>
            <person name="Niu S.C."/>
            <person name="Wang J.Y."/>
            <person name="Lin Y.C."/>
            <person name="Xu Q."/>
            <person name="Chen L.J."/>
            <person name="Yoshida K."/>
            <person name="Fujiwara S."/>
            <person name="Wang Z.W."/>
            <person name="Zhang Y.Q."/>
            <person name="Mitsuda N."/>
            <person name="Wang M."/>
            <person name="Liu G.H."/>
            <person name="Pecoraro L."/>
            <person name="Huang H.X."/>
            <person name="Xiao X.J."/>
            <person name="Lin M."/>
            <person name="Wu X.Y."/>
            <person name="Wu W.L."/>
            <person name="Chen Y.Y."/>
            <person name="Chang S.B."/>
            <person name="Sakamoto S."/>
            <person name="Ohme-Takagi M."/>
            <person name="Yagi M."/>
            <person name="Zeng S.J."/>
            <person name="Shen C.Y."/>
            <person name="Yeh C.M."/>
            <person name="Luo Y.B."/>
            <person name="Tsai W.C."/>
            <person name="Van de Peer Y."/>
            <person name="Liu Z.J."/>
        </authorList>
    </citation>
    <scope>NUCLEOTIDE SEQUENCE [LARGE SCALE GENOMIC DNA]</scope>
    <source>
        <tissue evidence="1">The whole plant</tissue>
    </source>
</reference>
<sequence length="84" mass="9591">MPNEGSWYFFSCTGSPSLRLFLVRTSKRKRPKPLHFFAPSLLLVNSRIKQKPSLCFSSVRTEPGPKSRRLSCVEADDFLSPLDM</sequence>
<name>A0A2I0WA28_9ASPA</name>
<gene>
    <name evidence="1" type="ORF">MA16_Dca008568</name>
</gene>
<accession>A0A2I0WA28</accession>
<proteinExistence type="predicted"/>
<keyword evidence="2" id="KW-1185">Reference proteome</keyword>
<evidence type="ECO:0000313" key="2">
    <source>
        <dbReference type="Proteomes" id="UP000233837"/>
    </source>
</evidence>